<proteinExistence type="inferred from homology"/>
<feature type="transmembrane region" description="Helical" evidence="9">
    <location>
        <begin position="107"/>
        <end position="128"/>
    </location>
</feature>
<dbReference type="Proteomes" id="UP000002016">
    <property type="component" value="Chromosome"/>
</dbReference>
<dbReference type="InterPro" id="IPR007272">
    <property type="entry name" value="Sulf_transp_TsuA/YedE"/>
</dbReference>
<evidence type="ECO:0000256" key="7">
    <source>
        <dbReference type="ARBA" id="ARBA00023136"/>
    </source>
</evidence>
<protein>
    <submittedName>
        <fullName evidence="10">Uncharacterized protein</fullName>
    </submittedName>
</protein>
<dbReference type="RefSeq" id="WP_012003346.1">
    <property type="nucleotide sequence ID" value="NC_009828.1"/>
</dbReference>
<dbReference type="PANTHER" id="PTHR30574:SF1">
    <property type="entry name" value="SULPHUR TRANSPORT DOMAIN-CONTAINING PROTEIN"/>
    <property type="match status" value="1"/>
</dbReference>
<comment type="similarity">
    <text evidence="8">Belongs to the TsuA/YedE (TC 9.B.102) family.</text>
</comment>
<dbReference type="eggNOG" id="COG2391">
    <property type="taxonomic scope" value="Bacteria"/>
</dbReference>
<reference evidence="10 11" key="1">
    <citation type="submission" date="2007-08" db="EMBL/GenBank/DDBJ databases">
        <title>Complete sequence of Thermotoga lettingae TMO.</title>
        <authorList>
            <consortium name="US DOE Joint Genome Institute"/>
            <person name="Copeland A."/>
            <person name="Lucas S."/>
            <person name="Lapidus A."/>
            <person name="Barry K."/>
            <person name="Glavina del Rio T."/>
            <person name="Dalin E."/>
            <person name="Tice H."/>
            <person name="Pitluck S."/>
            <person name="Foster B."/>
            <person name="Bruce D."/>
            <person name="Schmutz J."/>
            <person name="Larimer F."/>
            <person name="Land M."/>
            <person name="Hauser L."/>
            <person name="Kyrpides N."/>
            <person name="Mikhailova N."/>
            <person name="Nelson K."/>
            <person name="Gogarten J.P."/>
            <person name="Noll K."/>
            <person name="Richardson P."/>
        </authorList>
    </citation>
    <scope>NUCLEOTIDE SEQUENCE [LARGE SCALE GENOMIC DNA]</scope>
    <source>
        <strain evidence="11">ATCC BAA-301 / DSM 14385 / NBRC 107922 / TMO</strain>
    </source>
</reference>
<keyword evidence="7 9" id="KW-0472">Membrane</keyword>
<feature type="transmembrane region" description="Helical" evidence="9">
    <location>
        <begin position="39"/>
        <end position="64"/>
    </location>
</feature>
<keyword evidence="4" id="KW-0997">Cell inner membrane</keyword>
<dbReference type="KEGG" id="tle:Tlet_1313"/>
<feature type="transmembrane region" description="Helical" evidence="9">
    <location>
        <begin position="6"/>
        <end position="27"/>
    </location>
</feature>
<accession>A8F6T6</accession>
<dbReference type="GO" id="GO:0005886">
    <property type="term" value="C:plasma membrane"/>
    <property type="evidence" value="ECO:0007669"/>
    <property type="project" value="UniProtKB-SubCell"/>
</dbReference>
<reference evidence="10 11" key="2">
    <citation type="journal article" date="2009" name="Proc. Natl. Acad. Sci. U.S.A.">
        <title>On the chimeric nature, thermophilic origin, and phylogenetic placement of the Thermotogales.</title>
        <authorList>
            <person name="Zhaxybayeva O."/>
            <person name="Swithers K.S."/>
            <person name="Lapierre P."/>
            <person name="Fournier G.P."/>
            <person name="Bickhart D.M."/>
            <person name="DeBoy R.T."/>
            <person name="Nelson K.E."/>
            <person name="Nesbo C.L."/>
            <person name="Doolittle W.F."/>
            <person name="Gogarten J.P."/>
            <person name="Noll K.M."/>
        </authorList>
    </citation>
    <scope>NUCLEOTIDE SEQUENCE [LARGE SCALE GENOMIC DNA]</scope>
    <source>
        <strain evidence="11">ATCC BAA-301 / DSM 14385 / NBRC 107922 / TMO</strain>
    </source>
</reference>
<evidence type="ECO:0000256" key="4">
    <source>
        <dbReference type="ARBA" id="ARBA00022519"/>
    </source>
</evidence>
<evidence type="ECO:0000313" key="10">
    <source>
        <dbReference type="EMBL" id="ABV33870.1"/>
    </source>
</evidence>
<evidence type="ECO:0000256" key="6">
    <source>
        <dbReference type="ARBA" id="ARBA00022989"/>
    </source>
</evidence>
<evidence type="ECO:0000256" key="2">
    <source>
        <dbReference type="ARBA" id="ARBA00022448"/>
    </source>
</evidence>
<dbReference type="EMBL" id="CP000812">
    <property type="protein sequence ID" value="ABV33870.1"/>
    <property type="molecule type" value="Genomic_DNA"/>
</dbReference>
<keyword evidence="5 9" id="KW-0812">Transmembrane</keyword>
<feature type="transmembrane region" description="Helical" evidence="9">
    <location>
        <begin position="304"/>
        <end position="327"/>
    </location>
</feature>
<feature type="transmembrane region" description="Helical" evidence="9">
    <location>
        <begin position="76"/>
        <end position="95"/>
    </location>
</feature>
<dbReference type="OrthoDB" id="9794165at2"/>
<dbReference type="PANTHER" id="PTHR30574">
    <property type="entry name" value="INNER MEMBRANE PROTEIN YEDE"/>
    <property type="match status" value="1"/>
</dbReference>
<feature type="transmembrane region" description="Helical" evidence="9">
    <location>
        <begin position="244"/>
        <end position="261"/>
    </location>
</feature>
<evidence type="ECO:0000256" key="1">
    <source>
        <dbReference type="ARBA" id="ARBA00004429"/>
    </source>
</evidence>
<evidence type="ECO:0000256" key="5">
    <source>
        <dbReference type="ARBA" id="ARBA00022692"/>
    </source>
</evidence>
<evidence type="ECO:0000256" key="3">
    <source>
        <dbReference type="ARBA" id="ARBA00022475"/>
    </source>
</evidence>
<dbReference type="AlphaFoldDB" id="A8F6T6"/>
<organism evidence="10 11">
    <name type="scientific">Pseudothermotoga lettingae (strain ATCC BAA-301 / DSM 14385 / NBRC 107922 / TMO)</name>
    <name type="common">Thermotoga lettingae</name>
    <dbReference type="NCBI Taxonomy" id="416591"/>
    <lineage>
        <taxon>Bacteria</taxon>
        <taxon>Thermotogati</taxon>
        <taxon>Thermotogota</taxon>
        <taxon>Thermotogae</taxon>
        <taxon>Thermotogales</taxon>
        <taxon>Thermotogaceae</taxon>
        <taxon>Pseudothermotoga</taxon>
    </lineage>
</organism>
<keyword evidence="6 9" id="KW-1133">Transmembrane helix</keyword>
<gene>
    <name evidence="10" type="ordered locus">Tlet_1313</name>
</gene>
<comment type="subcellular location">
    <subcellularLocation>
        <location evidence="1">Cell inner membrane</location>
        <topology evidence="1">Multi-pass membrane protein</topology>
    </subcellularLocation>
</comment>
<sequence length="331" mass="35662">MVWAGLLVGFIFGVILQRGRICFNSAFRDILIFKDNYLMKLAALAIALESISLLLFAQTGLIALNPPALNWLGNILGGYIFGLGMVLAGGCASGVTYRTGEGMTTAWLAAIFYGLTAYATNSGLFSPWKKWISTFNVVVQNNQSIYAPKTGPTLATVLNINPWIVALIFAALLIWYAFGTKTSERSTKLNWIVAAILIAVLAPIAWWTSAKAGRNYGLGITGGWVNLFSVYTNNKPLSWDGAEIIGIILGALISSIAGKEFKLRMPKNPKTYLQVIVGGIFMGFGAATAGGCNIGHFLTGVPQLAISSILASIFFILGNWTMARILFGKER</sequence>
<evidence type="ECO:0000256" key="8">
    <source>
        <dbReference type="ARBA" id="ARBA00035655"/>
    </source>
</evidence>
<dbReference type="STRING" id="416591.Tlet_1313"/>
<evidence type="ECO:0000256" key="9">
    <source>
        <dbReference type="SAM" id="Phobius"/>
    </source>
</evidence>
<keyword evidence="11" id="KW-1185">Reference proteome</keyword>
<keyword evidence="2" id="KW-0813">Transport</keyword>
<evidence type="ECO:0000313" key="11">
    <source>
        <dbReference type="Proteomes" id="UP000002016"/>
    </source>
</evidence>
<keyword evidence="3" id="KW-1003">Cell membrane</keyword>
<feature type="transmembrane region" description="Helical" evidence="9">
    <location>
        <begin position="273"/>
        <end position="298"/>
    </location>
</feature>
<feature type="transmembrane region" description="Helical" evidence="9">
    <location>
        <begin position="190"/>
        <end position="208"/>
    </location>
</feature>
<dbReference type="HOGENOM" id="CLU_050656_0_1_0"/>
<feature type="transmembrane region" description="Helical" evidence="9">
    <location>
        <begin position="160"/>
        <end position="178"/>
    </location>
</feature>
<dbReference type="Pfam" id="PF04143">
    <property type="entry name" value="Sulf_transp"/>
    <property type="match status" value="1"/>
</dbReference>
<name>A8F6T6_PSELT</name>